<evidence type="ECO:0000313" key="2">
    <source>
        <dbReference type="EMBL" id="GMA40623.1"/>
    </source>
</evidence>
<protein>
    <submittedName>
        <fullName evidence="2">Uncharacterized protein</fullName>
    </submittedName>
</protein>
<proteinExistence type="predicted"/>
<dbReference type="RefSeq" id="WP_284304292.1">
    <property type="nucleotide sequence ID" value="NZ_BSUO01000001.1"/>
</dbReference>
<name>A0ABQ6IVB0_9MICO</name>
<feature type="transmembrane region" description="Helical" evidence="1">
    <location>
        <begin position="39"/>
        <end position="58"/>
    </location>
</feature>
<keyword evidence="1" id="KW-0812">Transmembrane</keyword>
<gene>
    <name evidence="2" type="ORF">GCM10025883_26680</name>
</gene>
<keyword evidence="3" id="KW-1185">Reference proteome</keyword>
<reference evidence="3" key="1">
    <citation type="journal article" date="2019" name="Int. J. Syst. Evol. Microbiol.">
        <title>The Global Catalogue of Microorganisms (GCM) 10K type strain sequencing project: providing services to taxonomists for standard genome sequencing and annotation.</title>
        <authorList>
            <consortium name="The Broad Institute Genomics Platform"/>
            <consortium name="The Broad Institute Genome Sequencing Center for Infectious Disease"/>
            <person name="Wu L."/>
            <person name="Ma J."/>
        </authorList>
    </citation>
    <scope>NUCLEOTIDE SEQUENCE [LARGE SCALE GENOMIC DNA]</scope>
    <source>
        <strain evidence="3">NBRC 113072</strain>
    </source>
</reference>
<evidence type="ECO:0000256" key="1">
    <source>
        <dbReference type="SAM" id="Phobius"/>
    </source>
</evidence>
<evidence type="ECO:0000313" key="3">
    <source>
        <dbReference type="Proteomes" id="UP001157126"/>
    </source>
</evidence>
<accession>A0ABQ6IVB0</accession>
<keyword evidence="1" id="KW-1133">Transmembrane helix</keyword>
<dbReference type="Proteomes" id="UP001157126">
    <property type="component" value="Unassembled WGS sequence"/>
</dbReference>
<keyword evidence="1" id="KW-0472">Membrane</keyword>
<comment type="caution">
    <text evidence="2">The sequence shown here is derived from an EMBL/GenBank/DDBJ whole genome shotgun (WGS) entry which is preliminary data.</text>
</comment>
<sequence length="64" mass="6794">METQRMKPAEAGLLVAIAVVLVIGMLPAVRAITIGGLSAFVWCMVLLMLGAPAMGLFLPRGDRR</sequence>
<organism evidence="2 3">
    <name type="scientific">Mobilicoccus caccae</name>
    <dbReference type="NCBI Taxonomy" id="1859295"/>
    <lineage>
        <taxon>Bacteria</taxon>
        <taxon>Bacillati</taxon>
        <taxon>Actinomycetota</taxon>
        <taxon>Actinomycetes</taxon>
        <taxon>Micrococcales</taxon>
        <taxon>Dermatophilaceae</taxon>
        <taxon>Mobilicoccus</taxon>
    </lineage>
</organism>
<dbReference type="EMBL" id="BSUO01000001">
    <property type="protein sequence ID" value="GMA40623.1"/>
    <property type="molecule type" value="Genomic_DNA"/>
</dbReference>
<feature type="transmembrane region" description="Helical" evidence="1">
    <location>
        <begin position="12"/>
        <end position="33"/>
    </location>
</feature>